<dbReference type="GeneID" id="89477433"/>
<dbReference type="Proteomes" id="UP000321800">
    <property type="component" value="Unassembled WGS sequence"/>
</dbReference>
<evidence type="ECO:0000313" key="4">
    <source>
        <dbReference type="EMBL" id="KGB22860.1"/>
    </source>
</evidence>
<keyword evidence="2" id="KW-0732">Signal</keyword>
<feature type="compositionally biased region" description="Basic and acidic residues" evidence="1">
    <location>
        <begin position="48"/>
        <end position="59"/>
    </location>
</feature>
<feature type="region of interest" description="Disordered" evidence="1">
    <location>
        <begin position="24"/>
        <end position="125"/>
    </location>
</feature>
<keyword evidence="5" id="KW-1185">Reference proteome</keyword>
<proteinExistence type="predicted"/>
<dbReference type="EMBL" id="JOKM01000072">
    <property type="protein sequence ID" value="KGB22860.1"/>
    <property type="molecule type" value="Genomic_DNA"/>
</dbReference>
<reference evidence="4 5" key="1">
    <citation type="submission" date="2014-06" db="EMBL/GenBank/DDBJ databases">
        <title>Functional and comparative genomic analyses of the Drosophila gut microbiota identify candidate symbiosis factors.</title>
        <authorList>
            <person name="Newell P.D."/>
            <person name="Chaston J.M."/>
            <person name="Douglas A.E."/>
        </authorList>
    </citation>
    <scope>NUCLEOTIDE SEQUENCE [LARGE SCALE GENOMIC DNA]</scope>
    <source>
        <strain evidence="4 5">DmCS_006</strain>
    </source>
</reference>
<evidence type="ECO:0000313" key="6">
    <source>
        <dbReference type="Proteomes" id="UP000321800"/>
    </source>
</evidence>
<feature type="chain" id="PRO_5010408655" evidence="2">
    <location>
        <begin position="24"/>
        <end position="125"/>
    </location>
</feature>
<dbReference type="RefSeq" id="WP_052051376.1">
    <property type="nucleotide sequence ID" value="NZ_BJVR01000011.1"/>
</dbReference>
<name>A0A094YLF0_9PROT</name>
<evidence type="ECO:0000256" key="1">
    <source>
        <dbReference type="SAM" id="MobiDB-lite"/>
    </source>
</evidence>
<dbReference type="EMBL" id="BJVR01000011">
    <property type="protein sequence ID" value="GEL50425.1"/>
    <property type="molecule type" value="Genomic_DNA"/>
</dbReference>
<sequence length="125" mass="13356">MAIRFYSLLLGATLVAAPAFALAQDDSGKPPTADSAAAQVGKSPPAAQDKDGKRIDPSKKLWTNPRTQAEQPGTQPPPNDRPADSTPTTKESITPPHAYQPGKYQGGKYSRQKPTPPHTETQPQK</sequence>
<dbReference type="PATRIC" id="fig|104102.7.peg.2073"/>
<dbReference type="Proteomes" id="UP000029448">
    <property type="component" value="Unassembled WGS sequence"/>
</dbReference>
<evidence type="ECO:0000256" key="2">
    <source>
        <dbReference type="SAM" id="SignalP"/>
    </source>
</evidence>
<feature type="compositionally biased region" description="Polar residues" evidence="1">
    <location>
        <begin position="64"/>
        <end position="73"/>
    </location>
</feature>
<organism evidence="4 5">
    <name type="scientific">Acetobacter tropicalis</name>
    <dbReference type="NCBI Taxonomy" id="104102"/>
    <lineage>
        <taxon>Bacteria</taxon>
        <taxon>Pseudomonadati</taxon>
        <taxon>Pseudomonadota</taxon>
        <taxon>Alphaproteobacteria</taxon>
        <taxon>Acetobacterales</taxon>
        <taxon>Acetobacteraceae</taxon>
        <taxon>Acetobacter</taxon>
    </lineage>
</organism>
<dbReference type="STRING" id="104102.AtDm6_2095"/>
<protein>
    <submittedName>
        <fullName evidence="4">Uncharacterized protein</fullName>
    </submittedName>
</protein>
<feature type="signal peptide" evidence="2">
    <location>
        <begin position="1"/>
        <end position="23"/>
    </location>
</feature>
<accession>A0A094YLF0</accession>
<comment type="caution">
    <text evidence="4">The sequence shown here is derived from an EMBL/GenBank/DDBJ whole genome shotgun (WGS) entry which is preliminary data.</text>
</comment>
<evidence type="ECO:0000313" key="5">
    <source>
        <dbReference type="Proteomes" id="UP000029448"/>
    </source>
</evidence>
<reference evidence="3 6" key="2">
    <citation type="submission" date="2019-07" db="EMBL/GenBank/DDBJ databases">
        <title>Whole genome shotgun sequence of Acetobacter tropicalis NBRC 16470.</title>
        <authorList>
            <person name="Hosoyama A."/>
            <person name="Uohara A."/>
            <person name="Ohji S."/>
            <person name="Ichikawa N."/>
        </authorList>
    </citation>
    <scope>NUCLEOTIDE SEQUENCE [LARGE SCALE GENOMIC DNA]</scope>
    <source>
        <strain evidence="3 6">NBRC 16470</strain>
    </source>
</reference>
<evidence type="ECO:0000313" key="3">
    <source>
        <dbReference type="EMBL" id="GEL50425.1"/>
    </source>
</evidence>
<gene>
    <name evidence="4" type="ORF">AtDm6_2095</name>
    <name evidence="3" type="ORF">ATR01nite_15000</name>
</gene>
<dbReference type="AlphaFoldDB" id="A0A094YLF0"/>